<dbReference type="Gene3D" id="3.40.50.10860">
    <property type="entry name" value="Leucine Dehydrogenase, chain A, domain 1"/>
    <property type="match status" value="1"/>
</dbReference>
<dbReference type="InterPro" id="IPR033524">
    <property type="entry name" value="Glu/Leu/Phe/Val_DH_AS"/>
</dbReference>
<evidence type="ECO:0000313" key="9">
    <source>
        <dbReference type="Proteomes" id="UP001432180"/>
    </source>
</evidence>
<dbReference type="InterPro" id="IPR006095">
    <property type="entry name" value="Glu/Leu/Phe/Val/Trp_DH"/>
</dbReference>
<dbReference type="RefSeq" id="WP_328986969.1">
    <property type="nucleotide sequence ID" value="NZ_CP121472.1"/>
</dbReference>
<dbReference type="PIRSF" id="PIRSF000185">
    <property type="entry name" value="Glu_DH"/>
    <property type="match status" value="1"/>
</dbReference>
<evidence type="ECO:0000256" key="2">
    <source>
        <dbReference type="ARBA" id="ARBA00006382"/>
    </source>
</evidence>
<dbReference type="InterPro" id="IPR033922">
    <property type="entry name" value="NAD_bind_Glu_DH"/>
</dbReference>
<organism evidence="8 9">
    <name type="scientific">Thiorhodovibrio winogradskyi</name>
    <dbReference type="NCBI Taxonomy" id="77007"/>
    <lineage>
        <taxon>Bacteria</taxon>
        <taxon>Pseudomonadati</taxon>
        <taxon>Pseudomonadota</taxon>
        <taxon>Gammaproteobacteria</taxon>
        <taxon>Chromatiales</taxon>
        <taxon>Chromatiaceae</taxon>
        <taxon>Thiorhodovibrio</taxon>
    </lineage>
</organism>
<dbReference type="SUPFAM" id="SSF53223">
    <property type="entry name" value="Aminoacid dehydrogenase-like, N-terminal domain"/>
    <property type="match status" value="1"/>
</dbReference>
<comment type="similarity">
    <text evidence="2 5 6">Belongs to the Glu/Leu/Phe/Val dehydrogenases family.</text>
</comment>
<sequence length="448" mass="48715">MSDTQQPTAETTGPAPRELDPERIIDVQFARACAHFSDIDPGMIQVLRHPRRTITVNVPIQRDDGSLANFVGYRVLHNRLLGPGKGGIRYHPRVSLSEVGALAALMTWKCALVRVPFGGAKGGVTCDPKDLSERELRHITRRFISELGDNIGPYTDIPAPDLYTSSQTMAWILDTFDAMHPGKNNLPVVTGKPLELGGSEGRDEATGRGCVYSAERLVSLGAVPGLSELAGARVVIQGYGEVGRVAAQLLHERGARIIAISDSRGAVLDPEGLDLAALARHKAETGSVLGFAESRNITPAELLALECDLLIPAALGGQIHSGNAVQIKARLIVEGANRPITPEADDILTDKGILVLPDILANAGGVTVSYYEWVQNIEHHTWPLEEINSKLRVRMNDATDRVASRWRQFSPPTDTMKGDSKRHDLRTAALVESLERLTHVLRQRGIWP</sequence>
<dbReference type="EMBL" id="CP121472">
    <property type="protein sequence ID" value="WPL16421.1"/>
    <property type="molecule type" value="Genomic_DNA"/>
</dbReference>
<evidence type="ECO:0000256" key="3">
    <source>
        <dbReference type="ARBA" id="ARBA00023002"/>
    </source>
</evidence>
<feature type="domain" description="Glutamate/phenylalanine/leucine/valine/L-tryptophan dehydrogenase C-terminal" evidence="7">
    <location>
        <begin position="199"/>
        <end position="445"/>
    </location>
</feature>
<dbReference type="PRINTS" id="PR00082">
    <property type="entry name" value="GLFDHDRGNASE"/>
</dbReference>
<evidence type="ECO:0000256" key="1">
    <source>
        <dbReference type="ARBA" id="ARBA00003868"/>
    </source>
</evidence>
<evidence type="ECO:0000259" key="7">
    <source>
        <dbReference type="SMART" id="SM00839"/>
    </source>
</evidence>
<dbReference type="PANTHER" id="PTHR11606">
    <property type="entry name" value="GLUTAMATE DEHYDROGENASE"/>
    <property type="match status" value="1"/>
</dbReference>
<comment type="catalytic activity">
    <reaction evidence="4">
        <text>L-glutamate + NADP(+) + H2O = 2-oxoglutarate + NH4(+) + NADPH + H(+)</text>
        <dbReference type="Rhea" id="RHEA:11612"/>
        <dbReference type="ChEBI" id="CHEBI:15377"/>
        <dbReference type="ChEBI" id="CHEBI:15378"/>
        <dbReference type="ChEBI" id="CHEBI:16810"/>
        <dbReference type="ChEBI" id="CHEBI:28938"/>
        <dbReference type="ChEBI" id="CHEBI:29985"/>
        <dbReference type="ChEBI" id="CHEBI:57783"/>
        <dbReference type="ChEBI" id="CHEBI:58349"/>
        <dbReference type="EC" id="1.4.1.4"/>
    </reaction>
</comment>
<keyword evidence="3 5" id="KW-0560">Oxidoreductase</keyword>
<reference evidence="8 9" key="1">
    <citation type="journal article" date="2023" name="Microorganisms">
        <title>Thiorhodovibrio frisius and Trv. litoralis spp. nov., Two Novel Members from a Clade of Fastidious Purple Sulfur Bacteria That Exhibit Unique Red-Shifted Light-Harvesting Capabilities.</title>
        <authorList>
            <person name="Methner A."/>
            <person name="Kuzyk S.B."/>
            <person name="Petersen J."/>
            <person name="Bauer S."/>
            <person name="Brinkmann H."/>
            <person name="Sichau K."/>
            <person name="Wanner G."/>
            <person name="Wolf J."/>
            <person name="Neumann-Schaal M."/>
            <person name="Henke P."/>
            <person name="Tank M."/>
            <person name="Sproer C."/>
            <person name="Bunk B."/>
            <person name="Overmann J."/>
        </authorList>
    </citation>
    <scope>NUCLEOTIDE SEQUENCE [LARGE SCALE GENOMIC DNA]</scope>
    <source>
        <strain evidence="8 9">DSM 6702</strain>
    </source>
</reference>
<evidence type="ECO:0000256" key="4">
    <source>
        <dbReference type="ARBA" id="ARBA00048584"/>
    </source>
</evidence>
<dbReference type="SUPFAM" id="SSF51735">
    <property type="entry name" value="NAD(P)-binding Rossmann-fold domains"/>
    <property type="match status" value="1"/>
</dbReference>
<dbReference type="PANTHER" id="PTHR11606:SF13">
    <property type="entry name" value="GLUTAMATE DEHYDROGENASE 1, MITOCHONDRIAL"/>
    <property type="match status" value="1"/>
</dbReference>
<accession>A0ABZ0S8E9</accession>
<protein>
    <recommendedName>
        <fullName evidence="5">Glutamate dehydrogenase</fullName>
    </recommendedName>
</protein>
<dbReference type="Gene3D" id="3.40.50.720">
    <property type="entry name" value="NAD(P)-binding Rossmann-like Domain"/>
    <property type="match status" value="1"/>
</dbReference>
<keyword evidence="9" id="KW-1185">Reference proteome</keyword>
<dbReference type="InterPro" id="IPR014362">
    <property type="entry name" value="Glu_DH"/>
</dbReference>
<evidence type="ECO:0000256" key="5">
    <source>
        <dbReference type="PIRNR" id="PIRNR000185"/>
    </source>
</evidence>
<comment type="function">
    <text evidence="1">Catalyzes the reversible oxidative deamination of glutamate to alpha-ketoglutarate and ammonia.</text>
</comment>
<dbReference type="SMART" id="SM00839">
    <property type="entry name" value="ELFV_dehydrog"/>
    <property type="match status" value="1"/>
</dbReference>
<dbReference type="Pfam" id="PF02812">
    <property type="entry name" value="ELFV_dehydrog_N"/>
    <property type="match status" value="1"/>
</dbReference>
<dbReference type="PROSITE" id="PS00074">
    <property type="entry name" value="GLFV_DEHYDROGENASE"/>
    <property type="match status" value="1"/>
</dbReference>
<evidence type="ECO:0000313" key="8">
    <source>
        <dbReference type="EMBL" id="WPL16421.1"/>
    </source>
</evidence>
<evidence type="ECO:0000256" key="6">
    <source>
        <dbReference type="RuleBase" id="RU004417"/>
    </source>
</evidence>
<proteinExistence type="inferred from homology"/>
<name>A0ABZ0S8E9_9GAMM</name>
<dbReference type="InterPro" id="IPR036291">
    <property type="entry name" value="NAD(P)-bd_dom_sf"/>
</dbReference>
<dbReference type="Proteomes" id="UP001432180">
    <property type="component" value="Chromosome"/>
</dbReference>
<dbReference type="InterPro" id="IPR046346">
    <property type="entry name" value="Aminoacid_DH-like_N_sf"/>
</dbReference>
<gene>
    <name evidence="8" type="primary">gdhA</name>
    <name evidence="8" type="ORF">Thiowin_01375</name>
</gene>
<dbReference type="CDD" id="cd01076">
    <property type="entry name" value="NAD_bind_1_Glu_DH"/>
    <property type="match status" value="1"/>
</dbReference>
<dbReference type="GO" id="GO:0004353">
    <property type="term" value="F:glutamate dehydrogenase [NAD(P)+] activity"/>
    <property type="evidence" value="ECO:0007669"/>
    <property type="project" value="UniProtKB-EC"/>
</dbReference>
<dbReference type="InterPro" id="IPR006097">
    <property type="entry name" value="Glu/Leu/Phe/Val/Trp_DH_dimer"/>
</dbReference>
<dbReference type="Pfam" id="PF00208">
    <property type="entry name" value="ELFV_dehydrog"/>
    <property type="match status" value="1"/>
</dbReference>
<dbReference type="InterPro" id="IPR006096">
    <property type="entry name" value="Glu/Leu/Phe/Val/Trp_DH_C"/>
</dbReference>